<keyword evidence="3" id="KW-1185">Reference proteome</keyword>
<dbReference type="OrthoDB" id="5194370at2"/>
<dbReference type="RefSeq" id="WP_122195480.1">
    <property type="nucleotide sequence ID" value="NZ_JBHSKC010000004.1"/>
</dbReference>
<sequence>MPPDDLTDAEQLLWDAFPTGAWADLTTTPTTTIRAEVIRLLLLGGHDPEPGQLAAIRLRGATVTGRLDLMGASIDVALICEDCAFDAPLRLAEAVTRTVRLVGSRLHQLKAPRVRIEGLLDLRGTEIEHGIRIDQGEITGGLRLKGATIGRSESDVAIDGEGVSVRGDLACPDLVADGPVVLRGARITGQFDLAHARVVNPGAVALDIDNAGIGEGVDGCGMAAEGEIRMRSAEIGGPMLLSDARLSNPGGFALSAARAHVTGAFWCESGLTVEGEVRLVGVRFDGGVHLADAVLDGAGHVALNLDRASIGHLDAPRLTLRGGDIRLRGARVVGDFSLVEASLGPGRDGVCVDMENGEVGGTLRLGRLRADGEIRISNSRLDGSVLASRMRLSGAPTGASFRFTRNEVASGLRLLNVWADQEVRLVDSRFRLDVDLTGIELRIPGGTALDASGIQTTELVLLPGDAVEGRVVLDGARIGVLRDLPEKWPENLSMDGLVYETLQPALTARERLDWVERAPQDQRSQACDQLAQMYVHLGRQPQAQRILYERERGQRRFKPLIARAWSLVQDVTVGYGYRPWRAAAWVAFFLVIGTTVFSLDHPAPLKKDEAPHFNPFVYTLDLMLPLVTLGQKYAFNPKGAAQWFSYVLVAVGWILVSTVAAGVTRAVTRR</sequence>
<comment type="caution">
    <text evidence="2">The sequence shown here is derived from an EMBL/GenBank/DDBJ whole genome shotgun (WGS) entry which is preliminary data.</text>
</comment>
<keyword evidence="1" id="KW-1133">Transmembrane helix</keyword>
<reference evidence="2 3" key="1">
    <citation type="submission" date="2018-10" db="EMBL/GenBank/DDBJ databases">
        <title>Isolation from soil.</title>
        <authorList>
            <person name="Hu J."/>
        </authorList>
    </citation>
    <scope>NUCLEOTIDE SEQUENCE [LARGE SCALE GENOMIC DNA]</scope>
    <source>
        <strain evidence="2 3">NEAU-Ht49</strain>
    </source>
</reference>
<name>A0A3M2M1V9_9ACTN</name>
<dbReference type="EMBL" id="RFFG01000028">
    <property type="protein sequence ID" value="RMI43050.1"/>
    <property type="molecule type" value="Genomic_DNA"/>
</dbReference>
<keyword evidence="1" id="KW-0472">Membrane</keyword>
<protein>
    <recommendedName>
        <fullName evidence="4">Membrane-associated oxidoreductase</fullName>
    </recommendedName>
</protein>
<keyword evidence="1" id="KW-0812">Transmembrane</keyword>
<organism evidence="2 3">
    <name type="scientific">Actinomadura harenae</name>
    <dbReference type="NCBI Taxonomy" id="2483351"/>
    <lineage>
        <taxon>Bacteria</taxon>
        <taxon>Bacillati</taxon>
        <taxon>Actinomycetota</taxon>
        <taxon>Actinomycetes</taxon>
        <taxon>Streptosporangiales</taxon>
        <taxon>Thermomonosporaceae</taxon>
        <taxon>Actinomadura</taxon>
    </lineage>
</organism>
<feature type="transmembrane region" description="Helical" evidence="1">
    <location>
        <begin position="582"/>
        <end position="601"/>
    </location>
</feature>
<feature type="transmembrane region" description="Helical" evidence="1">
    <location>
        <begin position="613"/>
        <end position="631"/>
    </location>
</feature>
<feature type="transmembrane region" description="Helical" evidence="1">
    <location>
        <begin position="643"/>
        <end position="664"/>
    </location>
</feature>
<dbReference type="AlphaFoldDB" id="A0A3M2M1V9"/>
<accession>A0A3M2M1V9</accession>
<gene>
    <name evidence="2" type="ORF">EBO15_17590</name>
</gene>
<evidence type="ECO:0000313" key="2">
    <source>
        <dbReference type="EMBL" id="RMI43050.1"/>
    </source>
</evidence>
<evidence type="ECO:0008006" key="4">
    <source>
        <dbReference type="Google" id="ProtNLM"/>
    </source>
</evidence>
<proteinExistence type="predicted"/>
<evidence type="ECO:0000313" key="3">
    <source>
        <dbReference type="Proteomes" id="UP000282674"/>
    </source>
</evidence>
<dbReference type="Proteomes" id="UP000282674">
    <property type="component" value="Unassembled WGS sequence"/>
</dbReference>
<evidence type="ECO:0000256" key="1">
    <source>
        <dbReference type="SAM" id="Phobius"/>
    </source>
</evidence>